<accession>A0A1X7LZL1</accession>
<dbReference type="SMART" id="SM00646">
    <property type="entry name" value="Ami_3"/>
    <property type="match status" value="1"/>
</dbReference>
<dbReference type="PANTHER" id="PTHR30404:SF0">
    <property type="entry name" value="N-ACETYLMURAMOYL-L-ALANINE AMIDASE AMIC"/>
    <property type="match status" value="1"/>
</dbReference>
<dbReference type="InterPro" id="IPR014234">
    <property type="entry name" value="Spore_CwlD"/>
</dbReference>
<feature type="domain" description="MurNAc-LAA" evidence="3">
    <location>
        <begin position="130"/>
        <end position="242"/>
    </location>
</feature>
<dbReference type="InterPro" id="IPR050695">
    <property type="entry name" value="N-acetylmuramoyl_amidase_3"/>
</dbReference>
<keyword evidence="5" id="KW-1185">Reference proteome</keyword>
<proteinExistence type="predicted"/>
<dbReference type="GO" id="GO:0008745">
    <property type="term" value="F:N-acetylmuramoyl-L-alanine amidase activity"/>
    <property type="evidence" value="ECO:0007669"/>
    <property type="project" value="InterPro"/>
</dbReference>
<evidence type="ECO:0000313" key="4">
    <source>
        <dbReference type="EMBL" id="SMG59346.1"/>
    </source>
</evidence>
<evidence type="ECO:0000259" key="3">
    <source>
        <dbReference type="SMART" id="SM00646"/>
    </source>
</evidence>
<feature type="transmembrane region" description="Helical" evidence="2">
    <location>
        <begin position="21"/>
        <end position="37"/>
    </location>
</feature>
<dbReference type="InterPro" id="IPR002508">
    <property type="entry name" value="MurNAc-LAA_cat"/>
</dbReference>
<keyword evidence="2" id="KW-1133">Transmembrane helix</keyword>
<dbReference type="EMBL" id="FXAZ01000012">
    <property type="protein sequence ID" value="SMG59346.1"/>
    <property type="molecule type" value="Genomic_DNA"/>
</dbReference>
<reference evidence="4 5" key="1">
    <citation type="submission" date="2017-04" db="EMBL/GenBank/DDBJ databases">
        <authorList>
            <person name="Afonso C.L."/>
            <person name="Miller P.J."/>
            <person name="Scott M.A."/>
            <person name="Spackman E."/>
            <person name="Goraichik I."/>
            <person name="Dimitrov K.M."/>
            <person name="Suarez D.L."/>
            <person name="Swayne D.E."/>
        </authorList>
    </citation>
    <scope>NUCLEOTIDE SEQUENCE [LARGE SCALE GENOMIC DNA]</scope>
    <source>
        <strain evidence="4 5">11</strain>
    </source>
</reference>
<dbReference type="AlphaFoldDB" id="A0A1X7LZL1"/>
<organism evidence="4 5">
    <name type="scientific">Paenibacillus aquistagni</name>
    <dbReference type="NCBI Taxonomy" id="1852522"/>
    <lineage>
        <taxon>Bacteria</taxon>
        <taxon>Bacillati</taxon>
        <taxon>Bacillota</taxon>
        <taxon>Bacilli</taxon>
        <taxon>Bacillales</taxon>
        <taxon>Paenibacillaceae</taxon>
        <taxon>Paenibacillus</taxon>
    </lineage>
</organism>
<name>A0A1X7LZL1_9BACL</name>
<dbReference type="Pfam" id="PF01520">
    <property type="entry name" value="Amidase_3"/>
    <property type="match status" value="1"/>
</dbReference>
<dbReference type="STRING" id="1852522.SAMN06295960_4932"/>
<keyword evidence="2" id="KW-0812">Transmembrane</keyword>
<dbReference type="GO" id="GO:0030288">
    <property type="term" value="C:outer membrane-bounded periplasmic space"/>
    <property type="evidence" value="ECO:0007669"/>
    <property type="project" value="TreeGrafter"/>
</dbReference>
<dbReference type="Gene3D" id="3.40.630.40">
    <property type="entry name" value="Zn-dependent exopeptidases"/>
    <property type="match status" value="1"/>
</dbReference>
<dbReference type="Proteomes" id="UP000193834">
    <property type="component" value="Unassembled WGS sequence"/>
</dbReference>
<evidence type="ECO:0000256" key="1">
    <source>
        <dbReference type="ARBA" id="ARBA00022801"/>
    </source>
</evidence>
<dbReference type="RefSeq" id="WP_085499054.1">
    <property type="nucleotide sequence ID" value="NZ_FXAZ01000012.1"/>
</dbReference>
<evidence type="ECO:0000313" key="5">
    <source>
        <dbReference type="Proteomes" id="UP000193834"/>
    </source>
</evidence>
<dbReference type="CDD" id="cd02696">
    <property type="entry name" value="MurNAc-LAA"/>
    <property type="match status" value="1"/>
</dbReference>
<sequence length="253" mass="28411">MPKKARKHFILWISLKRVRQWALSLTLIAAVFIIMTVDIPTEKTWTNWTLPLAGRVIALDAGHGGPDGGASSKQGLIEKDINLAITLHLRDYLQQAGAVVVMTRESDVDLANEGTKGYSKRKAEDLKNRIQLIQAKKAELLVSIHMNSIPSDRWSGAQTFYSGAIKQNESLAYFIQEEIKRNLENTERVAKADDRNLYLLRNVDIPSALVEVGFLSHPVESRMLADDQYQIKVAASIYKGILRYMSGESITHH</sequence>
<keyword evidence="2" id="KW-0472">Membrane</keyword>
<protein>
    <submittedName>
        <fullName evidence="4">N-acetylmuramoyl-L-alanine amidase</fullName>
    </submittedName>
</protein>
<keyword evidence="1" id="KW-0378">Hydrolase</keyword>
<evidence type="ECO:0000256" key="2">
    <source>
        <dbReference type="SAM" id="Phobius"/>
    </source>
</evidence>
<dbReference type="OrthoDB" id="9806267at2"/>
<dbReference type="GO" id="GO:0009253">
    <property type="term" value="P:peptidoglycan catabolic process"/>
    <property type="evidence" value="ECO:0007669"/>
    <property type="project" value="InterPro"/>
</dbReference>
<dbReference type="PANTHER" id="PTHR30404">
    <property type="entry name" value="N-ACETYLMURAMOYL-L-ALANINE AMIDASE"/>
    <property type="match status" value="1"/>
</dbReference>
<dbReference type="SUPFAM" id="SSF53187">
    <property type="entry name" value="Zn-dependent exopeptidases"/>
    <property type="match status" value="1"/>
</dbReference>
<gene>
    <name evidence="4" type="ORF">SAMN06295960_4932</name>
</gene>
<dbReference type="NCBIfam" id="TIGR02883">
    <property type="entry name" value="spore_cwlD"/>
    <property type="match status" value="1"/>
</dbReference>